<accession>A0A7G7CPJ9</accession>
<dbReference type="GO" id="GO:0055070">
    <property type="term" value="P:copper ion homeostasis"/>
    <property type="evidence" value="ECO:0007669"/>
    <property type="project" value="InterPro"/>
</dbReference>
<proteinExistence type="predicted"/>
<dbReference type="AlphaFoldDB" id="A0A7G7CPJ9"/>
<dbReference type="Proteomes" id="UP000515743">
    <property type="component" value="Chromosome"/>
</dbReference>
<dbReference type="KEGG" id="cik:H0194_00055"/>
<gene>
    <name evidence="1" type="ORF">H0194_00055</name>
</gene>
<dbReference type="EMBL" id="CP059404">
    <property type="protein sequence ID" value="QNE89515.1"/>
    <property type="molecule type" value="Genomic_DNA"/>
</dbReference>
<dbReference type="RefSeq" id="WP_185175889.1">
    <property type="nucleotide sequence ID" value="NZ_CP059404.1"/>
</dbReference>
<keyword evidence="2" id="KW-1185">Reference proteome</keyword>
<dbReference type="InterPro" id="IPR021522">
    <property type="entry name" value="MctB"/>
</dbReference>
<sequence>MSTTKASRKKRDKRKKGGRTLPLLLAGAGFGTALGVALGSMVLAPAMNMATLEYGWTMEGGPSEEDLKQVEQRLSASDSVVAATAPKAVAGQLKDQPILVMATADATEADVSAVQTLLKQAGAKDAGFLQLKESFFAQEGADSLKTLVANALPAGAKLSTEKIDSGTHSGQALAAALGVKKDSAKPMASETDRAALLGALEGQDFVSMKAPRGNDALQPARAVVLVTGDSAAGGNPGGGVVANNQAAFAEGLDSSGIQTVLLAPESATEIGGVLATVRKDKKSGVSTVDGSERAAGRVAAVLAVSEQLAGKSGHYGSADSATAVLPSLD</sequence>
<name>A0A7G7CPJ9_9CORY</name>
<dbReference type="GO" id="GO:0016020">
    <property type="term" value="C:membrane"/>
    <property type="evidence" value="ECO:0007669"/>
    <property type="project" value="InterPro"/>
</dbReference>
<dbReference type="Pfam" id="PF11382">
    <property type="entry name" value="MctB"/>
    <property type="match status" value="1"/>
</dbReference>
<organism evidence="1 2">
    <name type="scientific">Corynebacterium incognita</name>
    <dbReference type="NCBI Taxonomy" id="2754725"/>
    <lineage>
        <taxon>Bacteria</taxon>
        <taxon>Bacillati</taxon>
        <taxon>Actinomycetota</taxon>
        <taxon>Actinomycetes</taxon>
        <taxon>Mycobacteriales</taxon>
        <taxon>Corynebacteriaceae</taxon>
        <taxon>Corynebacterium</taxon>
    </lineage>
</organism>
<evidence type="ECO:0000313" key="2">
    <source>
        <dbReference type="Proteomes" id="UP000515743"/>
    </source>
</evidence>
<protein>
    <submittedName>
        <fullName evidence="1">Copper transporter</fullName>
    </submittedName>
</protein>
<evidence type="ECO:0000313" key="1">
    <source>
        <dbReference type="EMBL" id="QNE89515.1"/>
    </source>
</evidence>
<reference evidence="1 2" key="1">
    <citation type="submission" date="2020-07" db="EMBL/GenBank/DDBJ databases">
        <title>Complete genome and description of Corynebacterium incognita strain Marseille-Q3630 sp. nov.</title>
        <authorList>
            <person name="Boxberger M."/>
        </authorList>
    </citation>
    <scope>NUCLEOTIDE SEQUENCE [LARGE SCALE GENOMIC DNA]</scope>
    <source>
        <strain evidence="1 2">Marseille-Q3630</strain>
    </source>
</reference>